<protein>
    <submittedName>
        <fullName evidence="1">Uncharacterized protein</fullName>
    </submittedName>
</protein>
<name>A0A8S5VFI5_9CAUD</name>
<reference evidence="1" key="1">
    <citation type="journal article" date="2021" name="Proc. Natl. Acad. Sci. U.S.A.">
        <title>A Catalog of Tens of Thousands of Viruses from Human Metagenomes Reveals Hidden Associations with Chronic Diseases.</title>
        <authorList>
            <person name="Tisza M.J."/>
            <person name="Buck C.B."/>
        </authorList>
    </citation>
    <scope>NUCLEOTIDE SEQUENCE</scope>
    <source>
        <strain evidence="1">Ctai52</strain>
    </source>
</reference>
<evidence type="ECO:0000313" key="1">
    <source>
        <dbReference type="EMBL" id="DAG05383.1"/>
    </source>
</evidence>
<organism evidence="1">
    <name type="scientific">Myoviridae sp. ctai52</name>
    <dbReference type="NCBI Taxonomy" id="2825134"/>
    <lineage>
        <taxon>Viruses</taxon>
        <taxon>Duplodnaviria</taxon>
        <taxon>Heunggongvirae</taxon>
        <taxon>Uroviricota</taxon>
        <taxon>Caudoviricetes</taxon>
    </lineage>
</organism>
<accession>A0A8S5VFI5</accession>
<sequence length="80" mass="9975">MENDYYYITYDMNNNGVERSFYENYSDTKKEYDKIILRTDNICYKELWYENLNIEDHQELLEKKEIDENAIRFIRGCKHE</sequence>
<proteinExistence type="predicted"/>
<dbReference type="EMBL" id="BK016258">
    <property type="protein sequence ID" value="DAG05383.1"/>
    <property type="molecule type" value="Genomic_DNA"/>
</dbReference>